<dbReference type="InterPro" id="IPR020846">
    <property type="entry name" value="MFS_dom"/>
</dbReference>
<feature type="transmembrane region" description="Helical" evidence="9">
    <location>
        <begin position="299"/>
        <end position="322"/>
    </location>
</feature>
<evidence type="ECO:0000256" key="6">
    <source>
        <dbReference type="ARBA" id="ARBA00023136"/>
    </source>
</evidence>
<keyword evidence="4 9" id="KW-0812">Transmembrane</keyword>
<proteinExistence type="inferred from homology"/>
<dbReference type="FunFam" id="1.20.1250.20:FF:000177">
    <property type="entry name" value="proton myo-inositol cotransporter isoform X1"/>
    <property type="match status" value="1"/>
</dbReference>
<organism evidence="11 13">
    <name type="scientific">Petromyzon marinus</name>
    <name type="common">Sea lamprey</name>
    <dbReference type="NCBI Taxonomy" id="7757"/>
    <lineage>
        <taxon>Eukaryota</taxon>
        <taxon>Metazoa</taxon>
        <taxon>Chordata</taxon>
        <taxon>Craniata</taxon>
        <taxon>Vertebrata</taxon>
        <taxon>Cyclostomata</taxon>
        <taxon>Hyperoartia</taxon>
        <taxon>Petromyzontiformes</taxon>
        <taxon>Petromyzontidae</taxon>
        <taxon>Petromyzon</taxon>
    </lineage>
</organism>
<keyword evidence="11" id="KW-1185">Reference proteome</keyword>
<dbReference type="CDD" id="cd17360">
    <property type="entry name" value="MFS_HMIT_like"/>
    <property type="match status" value="1"/>
</dbReference>
<gene>
    <name evidence="12 13" type="primary">SLC2A13</name>
</gene>
<feature type="transmembrane region" description="Helical" evidence="9">
    <location>
        <begin position="40"/>
        <end position="58"/>
    </location>
</feature>
<dbReference type="RefSeq" id="XP_032825511.1">
    <property type="nucleotide sequence ID" value="XM_032969620.1"/>
</dbReference>
<sequence length="624" mass="66559">MGGRRGSDTERRRIVGPGSSESNLGGDGAEPAGTGPPTPTFIFVLCAFSAIGGFLFGYDTGVVSGAMLLLKRRYALNAAWQAALVSAAVGAAALLALLGGWVADCAGRRPVVLAASTLFAVGSLALGLAQGPVVLLVGRVIVGCGIGLASMGVPMYIAEASPPHLRGRLVTINALFVTGGQFCASVIDGAFSYLQHDGWRYMLGLAGVPAVVQFVGFLFLPESPRWLARSGHTQHARRVLCRMRGTQNIDEEFDRIQASITAEEEDDGSREGDLTVHQPRSRKGWVLWKMIKHPPTRRALIVGCGLQMFQQLAGINTVMYYSATILQMAGVADDSTAIWLASATAFTNFIFSALGVWLVERVGRRQLSLISMAGTTLSLALLGCAFLLASQTSPPVILHPHDPAVTNSSCMAYSVCETCMLDPYCGFCFGMNGSHVDKSSCLPADPDNTDQATWGRCSSTNATQRAGLSWAYNYCPTPYSWLALLGLILYLMCFAPGMGSTPWTVNSEIYPLWARSTGNSMSATVNWVCNLAVSLTFLQLAQSLTYYGVFFMYTGLGLLGVLFIAACVPETRGRTLEEMEALFAGAESCVWWPGRSGAGSAPQQVEYIRVTGANGQLSDTSDAE</sequence>
<reference evidence="12 13" key="1">
    <citation type="submission" date="2025-04" db="UniProtKB">
        <authorList>
            <consortium name="RefSeq"/>
        </authorList>
    </citation>
    <scope>IDENTIFICATION</scope>
    <source>
        <tissue evidence="12 13">Sperm</tissue>
    </source>
</reference>
<dbReference type="KEGG" id="pmrn:116951150"/>
<dbReference type="PROSITE" id="PS50850">
    <property type="entry name" value="MFS"/>
    <property type="match status" value="1"/>
</dbReference>
<evidence type="ECO:0000256" key="9">
    <source>
        <dbReference type="SAM" id="Phobius"/>
    </source>
</evidence>
<dbReference type="InterPro" id="IPR050814">
    <property type="entry name" value="Myo-inositol_Transporter"/>
</dbReference>
<feature type="transmembrane region" description="Helical" evidence="9">
    <location>
        <begin position="369"/>
        <end position="389"/>
    </location>
</feature>
<dbReference type="Proteomes" id="UP001318040">
    <property type="component" value="Chromosome 42"/>
</dbReference>
<dbReference type="Gene3D" id="1.20.1250.20">
    <property type="entry name" value="MFS general substrate transporter like domains"/>
    <property type="match status" value="2"/>
</dbReference>
<feature type="transmembrane region" description="Helical" evidence="9">
    <location>
        <begin position="136"/>
        <end position="157"/>
    </location>
</feature>
<comment type="similarity">
    <text evidence="2 7">Belongs to the major facilitator superfamily. Sugar transporter (TC 2.A.1.1) family.</text>
</comment>
<comment type="subcellular location">
    <subcellularLocation>
        <location evidence="1">Membrane</location>
        <topology evidence="1">Multi-pass membrane protein</topology>
    </subcellularLocation>
</comment>
<dbReference type="RefSeq" id="XP_032825510.1">
    <property type="nucleotide sequence ID" value="XM_032969619.1"/>
</dbReference>
<protein>
    <submittedName>
        <fullName evidence="12 13">Proton myo-inositol cotransporter isoform X1</fullName>
    </submittedName>
</protein>
<feature type="transmembrane region" description="Helical" evidence="9">
    <location>
        <begin position="337"/>
        <end position="357"/>
    </location>
</feature>
<feature type="region of interest" description="Disordered" evidence="8">
    <location>
        <begin position="1"/>
        <end position="31"/>
    </location>
</feature>
<dbReference type="GO" id="GO:0005366">
    <property type="term" value="F:myo-inositol:proton symporter activity"/>
    <property type="evidence" value="ECO:0007669"/>
    <property type="project" value="TreeGrafter"/>
</dbReference>
<feature type="transmembrane region" description="Helical" evidence="9">
    <location>
        <begin position="111"/>
        <end position="130"/>
    </location>
</feature>
<evidence type="ECO:0000256" key="3">
    <source>
        <dbReference type="ARBA" id="ARBA00022448"/>
    </source>
</evidence>
<evidence type="ECO:0000313" key="13">
    <source>
        <dbReference type="RefSeq" id="XP_032825511.1"/>
    </source>
</evidence>
<dbReference type="CTD" id="114134"/>
<name>A0AAJ7TYV6_PETMA</name>
<feature type="transmembrane region" description="Helical" evidence="9">
    <location>
        <begin position="169"/>
        <end position="187"/>
    </location>
</feature>
<evidence type="ECO:0000256" key="8">
    <source>
        <dbReference type="SAM" id="MobiDB-lite"/>
    </source>
</evidence>
<dbReference type="NCBIfam" id="TIGR00879">
    <property type="entry name" value="SP"/>
    <property type="match status" value="1"/>
</dbReference>
<feature type="transmembrane region" description="Helical" evidence="9">
    <location>
        <begin position="199"/>
        <end position="220"/>
    </location>
</feature>
<keyword evidence="5 9" id="KW-1133">Transmembrane helix</keyword>
<dbReference type="InterPro" id="IPR036259">
    <property type="entry name" value="MFS_trans_sf"/>
</dbReference>
<dbReference type="SUPFAM" id="SSF103473">
    <property type="entry name" value="MFS general substrate transporter"/>
    <property type="match status" value="2"/>
</dbReference>
<evidence type="ECO:0000313" key="11">
    <source>
        <dbReference type="Proteomes" id="UP001318040"/>
    </source>
</evidence>
<feature type="compositionally biased region" description="Basic and acidic residues" evidence="8">
    <location>
        <begin position="1"/>
        <end position="13"/>
    </location>
</feature>
<evidence type="ECO:0000259" key="10">
    <source>
        <dbReference type="PROSITE" id="PS50850"/>
    </source>
</evidence>
<dbReference type="PANTHER" id="PTHR48020:SF12">
    <property type="entry name" value="PROTON MYO-INOSITOL COTRANSPORTER"/>
    <property type="match status" value="1"/>
</dbReference>
<feature type="transmembrane region" description="Helical" evidence="9">
    <location>
        <begin position="479"/>
        <end position="499"/>
    </location>
</feature>
<dbReference type="PANTHER" id="PTHR48020">
    <property type="entry name" value="PROTON MYO-INOSITOL COTRANSPORTER"/>
    <property type="match status" value="1"/>
</dbReference>
<dbReference type="InterPro" id="IPR003663">
    <property type="entry name" value="Sugar/inositol_transpt"/>
</dbReference>
<evidence type="ECO:0000256" key="7">
    <source>
        <dbReference type="RuleBase" id="RU003346"/>
    </source>
</evidence>
<evidence type="ECO:0000256" key="4">
    <source>
        <dbReference type="ARBA" id="ARBA00022692"/>
    </source>
</evidence>
<feature type="transmembrane region" description="Helical" evidence="9">
    <location>
        <begin position="546"/>
        <end position="568"/>
    </location>
</feature>
<dbReference type="InterPro" id="IPR005828">
    <property type="entry name" value="MFS_sugar_transport-like"/>
</dbReference>
<feature type="transmembrane region" description="Helical" evidence="9">
    <location>
        <begin position="520"/>
        <end position="540"/>
    </location>
</feature>
<evidence type="ECO:0000256" key="5">
    <source>
        <dbReference type="ARBA" id="ARBA00022989"/>
    </source>
</evidence>
<evidence type="ECO:0000313" key="12">
    <source>
        <dbReference type="RefSeq" id="XP_032825510.1"/>
    </source>
</evidence>
<feature type="domain" description="Major facilitator superfamily (MFS) profile" evidence="10">
    <location>
        <begin position="45"/>
        <end position="572"/>
    </location>
</feature>
<dbReference type="AlphaFoldDB" id="A0AAJ7TYV6"/>
<dbReference type="PRINTS" id="PR00171">
    <property type="entry name" value="SUGRTRNSPORT"/>
</dbReference>
<dbReference type="InterPro" id="IPR005829">
    <property type="entry name" value="Sugar_transporter_CS"/>
</dbReference>
<accession>A0AAJ7TYV6</accession>
<keyword evidence="6 9" id="KW-0472">Membrane</keyword>
<evidence type="ECO:0000256" key="2">
    <source>
        <dbReference type="ARBA" id="ARBA00010992"/>
    </source>
</evidence>
<keyword evidence="3 7" id="KW-0813">Transport</keyword>
<dbReference type="PROSITE" id="PS00216">
    <property type="entry name" value="SUGAR_TRANSPORT_1"/>
    <property type="match status" value="2"/>
</dbReference>
<feature type="transmembrane region" description="Helical" evidence="9">
    <location>
        <begin position="78"/>
        <end position="99"/>
    </location>
</feature>
<dbReference type="Pfam" id="PF00083">
    <property type="entry name" value="Sugar_tr"/>
    <property type="match status" value="2"/>
</dbReference>
<dbReference type="GO" id="GO:0016324">
    <property type="term" value="C:apical plasma membrane"/>
    <property type="evidence" value="ECO:0007669"/>
    <property type="project" value="TreeGrafter"/>
</dbReference>
<evidence type="ECO:0000256" key="1">
    <source>
        <dbReference type="ARBA" id="ARBA00004141"/>
    </source>
</evidence>